<feature type="non-terminal residue" evidence="2">
    <location>
        <position position="70"/>
    </location>
</feature>
<dbReference type="EMBL" id="JBHTHX010002742">
    <property type="protein sequence ID" value="MFD0890873.1"/>
    <property type="molecule type" value="Genomic_DNA"/>
</dbReference>
<dbReference type="SUPFAM" id="SSF53756">
    <property type="entry name" value="UDP-Glycosyltransferase/glycogen phosphorylase"/>
    <property type="match status" value="1"/>
</dbReference>
<gene>
    <name evidence="2" type="ORF">ACFQ08_40535</name>
</gene>
<dbReference type="PANTHER" id="PTHR42655">
    <property type="entry name" value="GLYCOGEN PHOSPHORYLASE"/>
    <property type="match status" value="1"/>
</dbReference>
<evidence type="ECO:0000313" key="2">
    <source>
        <dbReference type="EMBL" id="MFD0890873.1"/>
    </source>
</evidence>
<accession>A0ABW3E7L1</accession>
<dbReference type="Pfam" id="PF11897">
    <property type="entry name" value="DUF3417"/>
    <property type="match status" value="1"/>
</dbReference>
<dbReference type="Proteomes" id="UP001597024">
    <property type="component" value="Unassembled WGS sequence"/>
</dbReference>
<feature type="domain" description="DUF3417" evidence="1">
    <location>
        <begin position="13"/>
        <end position="70"/>
    </location>
</feature>
<evidence type="ECO:0000313" key="3">
    <source>
        <dbReference type="Proteomes" id="UP001597024"/>
    </source>
</evidence>
<organism evidence="2 3">
    <name type="scientific">Streptosporangium algeriense</name>
    <dbReference type="NCBI Taxonomy" id="1682748"/>
    <lineage>
        <taxon>Bacteria</taxon>
        <taxon>Bacillati</taxon>
        <taxon>Actinomycetota</taxon>
        <taxon>Actinomycetes</taxon>
        <taxon>Streptosporangiales</taxon>
        <taxon>Streptosporangiaceae</taxon>
        <taxon>Streptosporangium</taxon>
    </lineage>
</organism>
<keyword evidence="3" id="KW-1185">Reference proteome</keyword>
<protein>
    <submittedName>
        <fullName evidence="2">DUF3417 domain-containing protein</fullName>
    </submittedName>
</protein>
<dbReference type="InterPro" id="IPR024517">
    <property type="entry name" value="Glycogen_phosphorylase_DUF3417"/>
</dbReference>
<reference evidence="3" key="1">
    <citation type="journal article" date="2019" name="Int. J. Syst. Evol. Microbiol.">
        <title>The Global Catalogue of Microorganisms (GCM) 10K type strain sequencing project: providing services to taxonomists for standard genome sequencing and annotation.</title>
        <authorList>
            <consortium name="The Broad Institute Genomics Platform"/>
            <consortium name="The Broad Institute Genome Sequencing Center for Infectious Disease"/>
            <person name="Wu L."/>
            <person name="Ma J."/>
        </authorList>
    </citation>
    <scope>NUCLEOTIDE SEQUENCE [LARGE SCALE GENOMIC DNA]</scope>
    <source>
        <strain evidence="3">CCUG 62974</strain>
    </source>
</reference>
<dbReference type="PANTHER" id="PTHR42655:SF1">
    <property type="entry name" value="GLYCOGEN PHOSPHORYLASE"/>
    <property type="match status" value="1"/>
</dbReference>
<name>A0ABW3E7L1_9ACTN</name>
<evidence type="ECO:0000259" key="1">
    <source>
        <dbReference type="Pfam" id="PF11897"/>
    </source>
</evidence>
<dbReference type="InterPro" id="IPR052182">
    <property type="entry name" value="Glycogen/Maltodextrin_Phosph"/>
</dbReference>
<sequence length="70" mass="7979">MRAIRRFTVRTVLPPELAPLGELVHNLRWSWHPETLDLFAEVDPATWERVGHDPVALLGAVEASRLRELA</sequence>
<comment type="caution">
    <text evidence="2">The sequence shown here is derived from an EMBL/GenBank/DDBJ whole genome shotgun (WGS) entry which is preliminary data.</text>
</comment>
<proteinExistence type="predicted"/>